<reference evidence="2" key="1">
    <citation type="submission" date="2023-05" db="EMBL/GenBank/DDBJ databases">
        <title>Nepenthes gracilis genome sequencing.</title>
        <authorList>
            <person name="Fukushima K."/>
        </authorList>
    </citation>
    <scope>NUCLEOTIDE SEQUENCE</scope>
    <source>
        <strain evidence="2">SING2019-196</strain>
    </source>
</reference>
<protein>
    <submittedName>
        <fullName evidence="2">Uncharacterized protein</fullName>
    </submittedName>
</protein>
<dbReference type="PANTHER" id="PTHR33167:SF4">
    <property type="entry name" value="TRANSCRIPTION FACTOR, PUTATIVE (DUF863)-RELATED"/>
    <property type="match status" value="1"/>
</dbReference>
<proteinExistence type="predicted"/>
<dbReference type="PANTHER" id="PTHR33167">
    <property type="entry name" value="TRANSCRIPTION FACTOR, PUTATIVE (DUF863)-RELATED"/>
    <property type="match status" value="1"/>
</dbReference>
<dbReference type="Proteomes" id="UP001279734">
    <property type="component" value="Unassembled WGS sequence"/>
</dbReference>
<comment type="caution">
    <text evidence="2">The sequence shown here is derived from an EMBL/GenBank/DDBJ whole genome shotgun (WGS) entry which is preliminary data.</text>
</comment>
<gene>
    <name evidence="2" type="ORF">Nepgr_003614</name>
</gene>
<dbReference type="EMBL" id="BSYO01000003">
    <property type="protein sequence ID" value="GMH01775.1"/>
    <property type="molecule type" value="Genomic_DNA"/>
</dbReference>
<organism evidence="2 3">
    <name type="scientific">Nepenthes gracilis</name>
    <name type="common">Slender pitcher plant</name>
    <dbReference type="NCBI Taxonomy" id="150966"/>
    <lineage>
        <taxon>Eukaryota</taxon>
        <taxon>Viridiplantae</taxon>
        <taxon>Streptophyta</taxon>
        <taxon>Embryophyta</taxon>
        <taxon>Tracheophyta</taxon>
        <taxon>Spermatophyta</taxon>
        <taxon>Magnoliopsida</taxon>
        <taxon>eudicotyledons</taxon>
        <taxon>Gunneridae</taxon>
        <taxon>Pentapetalae</taxon>
        <taxon>Caryophyllales</taxon>
        <taxon>Nepenthaceae</taxon>
        <taxon>Nepenthes</taxon>
    </lineage>
</organism>
<evidence type="ECO:0000256" key="1">
    <source>
        <dbReference type="SAM" id="MobiDB-lite"/>
    </source>
</evidence>
<dbReference type="AlphaFoldDB" id="A0AAD3RZU6"/>
<accession>A0AAD3RZU6</accession>
<feature type="region of interest" description="Disordered" evidence="1">
    <location>
        <begin position="995"/>
        <end position="1029"/>
    </location>
</feature>
<dbReference type="Pfam" id="PF05904">
    <property type="entry name" value="DUF863"/>
    <property type="match status" value="1"/>
</dbReference>
<feature type="region of interest" description="Disordered" evidence="1">
    <location>
        <begin position="162"/>
        <end position="189"/>
    </location>
</feature>
<dbReference type="InterPro" id="IPR008581">
    <property type="entry name" value="DUF863_pln"/>
</dbReference>
<sequence>MGTKTQFDNPLPGYYSMKDFSRESNGGGWPAYFGDNGFPNGQCYYGFPSRGISDSYPGYDKDTVKQTMLEHEAIFKNQVCELHRLYRVQRDLMDEFRRKERYNRRTPYETSSSSSHLPSQIPSEDALKWNASSLPLVNSITNRLPVINPDIIQSFASTIKGKSIQTGQTPSQKCSSPKDSEASESRPTKYRKKMIDLQLPAEEYLDTEEVEQCGDATMSDTSNNPDGNHKFAPESGEKFFLSYCEKTESHGEAFRPDSGLRKSSALVDLNEPVQVKEATAFPSVDFLARAISRNGNQGQDFSSKILCLPRDISRHGSMNGTSNNVHYENGVNSHCWFPYVLEAEQSNDKLRSIQRGPQPDKVPGPSQPVQFPLEQTHRPSGFLQSDPIKGDSWKAKRGGVFGISERNYIQSGYNKPESIAATNCPSPSFIHSYFPHSWDHSGLLWGKPSSDFSQKSISVHPNPYQTSATSSKSYQLTSQGNELLGTKWPLNGIPKANPSRGNELPIRNGFCPGFLPGSTELSTCFPPVSFDDLNHSNDDKGGLGVSEFFKATSHVDVNSTRDLNLNTSIPNDRVQKQEEPHPILPWLRVKAACFNDNAIRKSLDSHHSAVSTSCDGDVKARQHDINECASSRKILGVPIFEKPFVSKNEVSSLVCPSYIHHPSHDEEIESNLRKGGLDINMPCDPMDPEFRETASAEVVVLEKRTKTRCAAGFRYQIDLNSCASDDEVPLTNSSTSMKQGTGIDLEAPMVVEAEEGNLRGVEPISQQHELPSQLPIGRTDDPEAELAGTAAEVIVSISASVLQKHVLETTPHALEASLEDPLCWFVDIVCSCNDDLESWLGADSSNKDGVREDCLSCESDYFESMTLKLTGCDVEDYLSKPVIPETPNIEGTGTNVLANRVRRGPARRGRQRRDFQRDILPGLASLSRHEVTEDLQVFGELMRAAGHPWHSGPRRNATRNGCARGRRHSAAARSPPPAASNTICGLLSQQLSTPKMGLEDRSLTGWGKTTRRARRQRCPAGNPAPASST</sequence>
<feature type="compositionally biased region" description="Polar residues" evidence="1">
    <location>
        <begin position="163"/>
        <end position="175"/>
    </location>
</feature>
<feature type="region of interest" description="Disordered" evidence="1">
    <location>
        <begin position="948"/>
        <end position="981"/>
    </location>
</feature>
<keyword evidence="3" id="KW-1185">Reference proteome</keyword>
<evidence type="ECO:0000313" key="3">
    <source>
        <dbReference type="Proteomes" id="UP001279734"/>
    </source>
</evidence>
<evidence type="ECO:0000313" key="2">
    <source>
        <dbReference type="EMBL" id="GMH01775.1"/>
    </source>
</evidence>
<name>A0AAD3RZU6_NEPGR</name>
<feature type="compositionally biased region" description="Basic and acidic residues" evidence="1">
    <location>
        <begin position="176"/>
        <end position="187"/>
    </location>
</feature>